<dbReference type="AlphaFoldDB" id="A0AAU9J834"/>
<gene>
    <name evidence="2" type="ORF">BSTOLATCC_MIC25348</name>
</gene>
<evidence type="ECO:0000313" key="3">
    <source>
        <dbReference type="Proteomes" id="UP001162131"/>
    </source>
</evidence>
<feature type="coiled-coil region" evidence="1">
    <location>
        <begin position="76"/>
        <end position="119"/>
    </location>
</feature>
<organism evidence="2 3">
    <name type="scientific">Blepharisma stoltei</name>
    <dbReference type="NCBI Taxonomy" id="1481888"/>
    <lineage>
        <taxon>Eukaryota</taxon>
        <taxon>Sar</taxon>
        <taxon>Alveolata</taxon>
        <taxon>Ciliophora</taxon>
        <taxon>Postciliodesmatophora</taxon>
        <taxon>Heterotrichea</taxon>
        <taxon>Heterotrichida</taxon>
        <taxon>Blepharismidae</taxon>
        <taxon>Blepharisma</taxon>
    </lineage>
</organism>
<keyword evidence="1" id="KW-0175">Coiled coil</keyword>
<reference evidence="2" key="1">
    <citation type="submission" date="2021-09" db="EMBL/GenBank/DDBJ databases">
        <authorList>
            <consortium name="AG Swart"/>
            <person name="Singh M."/>
            <person name="Singh A."/>
            <person name="Seah K."/>
            <person name="Emmerich C."/>
        </authorList>
    </citation>
    <scope>NUCLEOTIDE SEQUENCE</scope>
    <source>
        <strain evidence="2">ATCC30299</strain>
    </source>
</reference>
<dbReference type="EMBL" id="CAJZBQ010000024">
    <property type="protein sequence ID" value="CAG9320113.1"/>
    <property type="molecule type" value="Genomic_DNA"/>
</dbReference>
<dbReference type="Proteomes" id="UP001162131">
    <property type="component" value="Unassembled WGS sequence"/>
</dbReference>
<name>A0AAU9J834_9CILI</name>
<accession>A0AAU9J834</accession>
<keyword evidence="3" id="KW-1185">Reference proteome</keyword>
<evidence type="ECO:0000256" key="1">
    <source>
        <dbReference type="SAM" id="Coils"/>
    </source>
</evidence>
<evidence type="ECO:0000313" key="2">
    <source>
        <dbReference type="EMBL" id="CAG9320113.1"/>
    </source>
</evidence>
<proteinExistence type="predicted"/>
<protein>
    <submittedName>
        <fullName evidence="2">Uncharacterized protein</fullName>
    </submittedName>
</protein>
<sequence>MDATSHRSNLNSANKQSSPLSLIPGKVFLTEAKQEIAIPQGLDENPIFEEMFVKQMNSEDIITHTGLQKYEESVDKRTWKDNYSKQNAELEKLKALERQRKLNERYDQEMKRQEEYRAKQEAFYKRKYLQSYKKIKFEANDPRYVTSPFKPGFYFYEALLTNPKFPCSLLHINIPPTFYIADSLTYWIYTDEGTGKAKIIQDYNKFQVNADLKGNIDDPLAIIAVFRHPISTTEMEANPLNSIEFSDKILKGTLLSGTMVQKYLKSYSDRPSLIRLFFNSKNKDNKASCAYYITSSNRAMEKYSQTKILVCCEIVDGIDVYPIHGEAILDLEKNAKQIVEFLQNAYAVRITEIVLDFIKDKDGKCWFIGCKGFNLDENALKSREIRIENEKLKSPAAIRDEVEEMREQRLSSMHCKLCLLPFKLLELEHVLPYKMLLLFKRHTRKSGRKSLKLSHIRPLAVDFLSHWVRVCNMCHLLVLQEYELMEIETKLAKKLNISIKPEDLTRKLVYEHPPFLPSSAMQWRVLIYLKNIEYSNFKGWKNRNLYLHFNIFEQSHVIKLSHKLRKPNKLRMRRTRLFYFFTQDVAHAKALSSSEVMNIMITENKTKIVSTGDSSPLKLFSCEMEEKDSITQLWEVPLFAHQAHFMTLKFVFGLAKDHTVNPRRLPVNITKYKSIYMPDDTYFSSEPLPIGWMELFNTKYKEDITSPLLSSSEELEDVYSPELNEDLIYSSPLTSGKILHIDINLDPRKTKNNNYSIESFEKRNFPSNKNSGLSTTKSKTTIKSKKRLFRRAKLQSNSASNSIISSVRLLKESAKTVSSQAYASNKGSVASQESTNCLQSQNASIDEFLGLKQEFSDPNSQIENLLSTVSSYLTKRGYEKRRTIFLSPQCSPTHKWEEVEKEENKIKRKTKRKAIKARSQKLLSGRIAIRRASC</sequence>
<comment type="caution">
    <text evidence="2">The sequence shown here is derived from an EMBL/GenBank/DDBJ whole genome shotgun (WGS) entry which is preliminary data.</text>
</comment>